<dbReference type="EMBL" id="WBMO01000001">
    <property type="protein sequence ID" value="MDV2475874.1"/>
    <property type="molecule type" value="Genomic_DNA"/>
</dbReference>
<dbReference type="SUPFAM" id="SSF46785">
    <property type="entry name" value="Winged helix' DNA-binding domain"/>
    <property type="match status" value="1"/>
</dbReference>
<evidence type="ECO:0000313" key="7">
    <source>
        <dbReference type="EMBL" id="MDV2475874.1"/>
    </source>
</evidence>
<evidence type="ECO:0000256" key="3">
    <source>
        <dbReference type="ARBA" id="ARBA00023125"/>
    </source>
</evidence>
<dbReference type="Proteomes" id="UP001275440">
    <property type="component" value="Unassembled WGS sequence"/>
</dbReference>
<reference evidence="7 8" key="1">
    <citation type="submission" date="2019-10" db="EMBL/GenBank/DDBJ databases">
        <title>Draft Genome Assembly of Rhodococcus zopfii DSM44189.</title>
        <authorList>
            <person name="Sutton J.M."/>
            <person name="Akob D.M."/>
            <person name="Bushman T.J."/>
        </authorList>
    </citation>
    <scope>NUCLEOTIDE SEQUENCE [LARGE SCALE GENOMIC DNA]</scope>
    <source>
        <strain evidence="7 8">DSM 44189</strain>
    </source>
</reference>
<dbReference type="Pfam" id="PF00126">
    <property type="entry name" value="HTH_1"/>
    <property type="match status" value="1"/>
</dbReference>
<dbReference type="PROSITE" id="PS50931">
    <property type="entry name" value="HTH_LYSR"/>
    <property type="match status" value="1"/>
</dbReference>
<dbReference type="PANTHER" id="PTHR30346">
    <property type="entry name" value="TRANSCRIPTIONAL DUAL REGULATOR HCAR-RELATED"/>
    <property type="match status" value="1"/>
</dbReference>
<comment type="caution">
    <text evidence="7">The sequence shown here is derived from an EMBL/GenBank/DDBJ whole genome shotgun (WGS) entry which is preliminary data.</text>
</comment>
<evidence type="ECO:0000256" key="5">
    <source>
        <dbReference type="ARBA" id="ARBA00023163"/>
    </source>
</evidence>
<dbReference type="InterPro" id="IPR036390">
    <property type="entry name" value="WH_DNA-bd_sf"/>
</dbReference>
<organism evidence="7 8">
    <name type="scientific">Rhodococcus zopfii</name>
    <dbReference type="NCBI Taxonomy" id="43772"/>
    <lineage>
        <taxon>Bacteria</taxon>
        <taxon>Bacillati</taxon>
        <taxon>Actinomycetota</taxon>
        <taxon>Actinomycetes</taxon>
        <taxon>Mycobacteriales</taxon>
        <taxon>Nocardiaceae</taxon>
        <taxon>Rhodococcus</taxon>
    </lineage>
</organism>
<evidence type="ECO:0000313" key="8">
    <source>
        <dbReference type="Proteomes" id="UP001275440"/>
    </source>
</evidence>
<feature type="domain" description="HTH lysR-type" evidence="6">
    <location>
        <begin position="2"/>
        <end position="59"/>
    </location>
</feature>
<keyword evidence="4" id="KW-0010">Activator</keyword>
<evidence type="ECO:0000256" key="2">
    <source>
        <dbReference type="ARBA" id="ARBA00023015"/>
    </source>
</evidence>
<keyword evidence="8" id="KW-1185">Reference proteome</keyword>
<evidence type="ECO:0000256" key="4">
    <source>
        <dbReference type="ARBA" id="ARBA00023159"/>
    </source>
</evidence>
<dbReference type="Pfam" id="PF03466">
    <property type="entry name" value="LysR_substrate"/>
    <property type="match status" value="1"/>
</dbReference>
<comment type="similarity">
    <text evidence="1">Belongs to the LysR transcriptional regulatory family.</text>
</comment>
<dbReference type="CDD" id="cd08423">
    <property type="entry name" value="PBP2_LTTR_like_6"/>
    <property type="match status" value="1"/>
</dbReference>
<dbReference type="InterPro" id="IPR036388">
    <property type="entry name" value="WH-like_DNA-bd_sf"/>
</dbReference>
<dbReference type="Gene3D" id="3.40.190.10">
    <property type="entry name" value="Periplasmic binding protein-like II"/>
    <property type="match status" value="2"/>
</dbReference>
<dbReference type="SUPFAM" id="SSF53850">
    <property type="entry name" value="Periplasmic binding protein-like II"/>
    <property type="match status" value="1"/>
</dbReference>
<dbReference type="InterPro" id="IPR005119">
    <property type="entry name" value="LysR_subst-bd"/>
</dbReference>
<keyword evidence="3" id="KW-0238">DNA-binding</keyword>
<sequence length="310" mass="32627">MLDLRKLRLLRELAHRGTIAAVAAALSYTPSAVSQQLSALEREAGRPLLVRTGRRVRLTAAGAVLVEHTEVILADLERALAALAASETRLTGSVRLGAFPTALRAIVLPALIELGRTEPGLEPTVTEVDPADVPDLLRGDHLDIALVHEYDNVPSTMGAGIELEPLLDEAVYLASQTAPGEPADTAIGSHATSRWIVGNPGTLCHTMAVRSCLNHGFEPQVAHHVDDFATVLRLVSAGAGVALVPQLGLIDVPEGVVLTALPIGRRTRIAYRAGSRSHPLLAAVSAELHCAAEFFREAGTDPADQPSAAS</sequence>
<dbReference type="PANTHER" id="PTHR30346:SF29">
    <property type="entry name" value="LYSR SUBSTRATE-BINDING"/>
    <property type="match status" value="1"/>
</dbReference>
<gene>
    <name evidence="7" type="ORF">F8M49_11855</name>
</gene>
<accession>A0ABU3WPE7</accession>
<dbReference type="Gene3D" id="1.10.10.10">
    <property type="entry name" value="Winged helix-like DNA-binding domain superfamily/Winged helix DNA-binding domain"/>
    <property type="match status" value="1"/>
</dbReference>
<evidence type="ECO:0000256" key="1">
    <source>
        <dbReference type="ARBA" id="ARBA00009437"/>
    </source>
</evidence>
<protein>
    <submittedName>
        <fullName evidence="7">LysR family transcriptional regulator</fullName>
    </submittedName>
</protein>
<name>A0ABU3WPE7_9NOCA</name>
<dbReference type="RefSeq" id="WP_371304850.1">
    <property type="nucleotide sequence ID" value="NZ_JAWKJJ010000001.1"/>
</dbReference>
<dbReference type="InterPro" id="IPR000847">
    <property type="entry name" value="LysR_HTH_N"/>
</dbReference>
<evidence type="ECO:0000259" key="6">
    <source>
        <dbReference type="PROSITE" id="PS50931"/>
    </source>
</evidence>
<keyword evidence="5" id="KW-0804">Transcription</keyword>
<keyword evidence="2" id="KW-0805">Transcription regulation</keyword>
<proteinExistence type="inferred from homology"/>